<dbReference type="InterPro" id="IPR016181">
    <property type="entry name" value="Acyl_CoA_acyltransferase"/>
</dbReference>
<evidence type="ECO:0000313" key="1">
    <source>
        <dbReference type="EMBL" id="VIP05450.1"/>
    </source>
</evidence>
<dbReference type="EMBL" id="LR593887">
    <property type="protein sequence ID" value="VTS08256.1"/>
    <property type="molecule type" value="Genomic_DNA"/>
</dbReference>
<dbReference type="KEGG" id="tim:GMBLW1_37430"/>
<name>A0A6C2YV13_9BACT</name>
<proteinExistence type="predicted"/>
<sequence>MRSLVQRLDNLELVLAAPNSNDVGANFGGIIVDSEQYAALLRRIVRLRQGHHFTQDGSTEERLCDRDTQSWHIAVRRMADHEVVGAIRIRVWMVETVTEEDLFEFNSVRVAPESEREVTEAMIRYLAQIRGQTQRVFQVGGFIVAPEWRGSALAVILGMSINSWSEHAKYEHGLTFATMENSVATLDQRMGAKRLATGSGMLRPFHCMQHGCEAEVLALSRYQFEERLQQTFQDLTERLRSTPVLCPI</sequence>
<dbReference type="Proteomes" id="UP000464378">
    <property type="component" value="Chromosome"/>
</dbReference>
<dbReference type="SUPFAM" id="SSF55729">
    <property type="entry name" value="Acyl-CoA N-acyltransferases (Nat)"/>
    <property type="match status" value="1"/>
</dbReference>
<keyword evidence="2" id="KW-1185">Reference proteome</keyword>
<reference evidence="1" key="1">
    <citation type="submission" date="2019-04" db="EMBL/GenBank/DDBJ databases">
        <authorList>
            <consortium name="Science for Life Laboratories"/>
        </authorList>
    </citation>
    <scope>NUCLEOTIDE SEQUENCE</scope>
    <source>
        <strain evidence="1">MBLW1</strain>
    </source>
</reference>
<dbReference type="InParanoid" id="A0A6C2YV13"/>
<evidence type="ECO:0008006" key="3">
    <source>
        <dbReference type="Google" id="ProtNLM"/>
    </source>
</evidence>
<dbReference type="EMBL" id="LR586016">
    <property type="protein sequence ID" value="VIP05450.1"/>
    <property type="molecule type" value="Genomic_DNA"/>
</dbReference>
<accession>A0A6C2YV13</accession>
<protein>
    <recommendedName>
        <fullName evidence="3">N-acetyltransferase domain-containing protein</fullName>
    </recommendedName>
</protein>
<dbReference type="RefSeq" id="WP_162660521.1">
    <property type="nucleotide sequence ID" value="NZ_LR593887.1"/>
</dbReference>
<dbReference type="AlphaFoldDB" id="A0A6C2YV13"/>
<evidence type="ECO:0000313" key="2">
    <source>
        <dbReference type="Proteomes" id="UP000464378"/>
    </source>
</evidence>
<organism evidence="1">
    <name type="scientific">Tuwongella immobilis</name>
    <dbReference type="NCBI Taxonomy" id="692036"/>
    <lineage>
        <taxon>Bacteria</taxon>
        <taxon>Pseudomonadati</taxon>
        <taxon>Planctomycetota</taxon>
        <taxon>Planctomycetia</taxon>
        <taxon>Gemmatales</taxon>
        <taxon>Gemmataceae</taxon>
        <taxon>Tuwongella</taxon>
    </lineage>
</organism>
<gene>
    <name evidence="1" type="ORF">GMBLW1_37430</name>
</gene>
<dbReference type="Gene3D" id="3.40.630.30">
    <property type="match status" value="1"/>
</dbReference>